<dbReference type="EMBL" id="BSSA01000046">
    <property type="protein sequence ID" value="GLW75142.1"/>
    <property type="molecule type" value="Genomic_DNA"/>
</dbReference>
<protein>
    <submittedName>
        <fullName evidence="1">Uncharacterized protein</fullName>
    </submittedName>
</protein>
<evidence type="ECO:0000313" key="1">
    <source>
        <dbReference type="EMBL" id="GLW75142.1"/>
    </source>
</evidence>
<proteinExistence type="predicted"/>
<dbReference type="AlphaFoldDB" id="A0A9W6QE75"/>
<organism evidence="1 2">
    <name type="scientific">Kitasatospora phosalacinea</name>
    <dbReference type="NCBI Taxonomy" id="2065"/>
    <lineage>
        <taxon>Bacteria</taxon>
        <taxon>Bacillati</taxon>
        <taxon>Actinomycetota</taxon>
        <taxon>Actinomycetes</taxon>
        <taxon>Kitasatosporales</taxon>
        <taxon>Streptomycetaceae</taxon>
        <taxon>Kitasatospora</taxon>
    </lineage>
</organism>
<name>A0A9W6QE75_9ACTN</name>
<comment type="caution">
    <text evidence="1">The sequence shown here is derived from an EMBL/GenBank/DDBJ whole genome shotgun (WGS) entry which is preliminary data.</text>
</comment>
<dbReference type="RefSeq" id="WP_285740688.1">
    <property type="nucleotide sequence ID" value="NZ_BSSA01000046.1"/>
</dbReference>
<gene>
    <name evidence="1" type="ORF">Kpho02_74390</name>
</gene>
<accession>A0A9W6QE75</accession>
<sequence>MGSDLARCSLIQERRADFELTHLAEIAEALHDHFGRNPSARIAARVQIMPSEVELPLLRLW</sequence>
<evidence type="ECO:0000313" key="2">
    <source>
        <dbReference type="Proteomes" id="UP001165041"/>
    </source>
</evidence>
<reference evidence="1" key="1">
    <citation type="submission" date="2023-02" db="EMBL/GenBank/DDBJ databases">
        <title>Kitasatospora phosalacinea NBRC 14627.</title>
        <authorList>
            <person name="Ichikawa N."/>
            <person name="Sato H."/>
            <person name="Tonouchi N."/>
        </authorList>
    </citation>
    <scope>NUCLEOTIDE SEQUENCE</scope>
    <source>
        <strain evidence="1">NBRC 14627</strain>
    </source>
</reference>
<dbReference type="Proteomes" id="UP001165041">
    <property type="component" value="Unassembled WGS sequence"/>
</dbReference>